<dbReference type="PANTHER" id="PTHR31674">
    <property type="entry name" value="B3 DOMAIN-CONTAINING PROTEIN REM-LIKE 3-RELATED"/>
    <property type="match status" value="1"/>
</dbReference>
<evidence type="ECO:0000313" key="7">
    <source>
        <dbReference type="EMBL" id="CAL5017672.1"/>
    </source>
</evidence>
<evidence type="ECO:0000256" key="3">
    <source>
        <dbReference type="ARBA" id="ARBA00023125"/>
    </source>
</evidence>
<dbReference type="Proteomes" id="UP001497457">
    <property type="component" value="Chromosome 30rd"/>
</dbReference>
<feature type="domain" description="TF-B3" evidence="6">
    <location>
        <begin position="134"/>
        <end position="230"/>
    </location>
</feature>
<proteinExistence type="predicted"/>
<accession>A0ABC9CDQ6</accession>
<dbReference type="InterPro" id="IPR003340">
    <property type="entry name" value="B3_DNA-bd"/>
</dbReference>
<reference evidence="7 9" key="2">
    <citation type="submission" date="2024-10" db="EMBL/GenBank/DDBJ databases">
        <authorList>
            <person name="Ryan C."/>
        </authorList>
    </citation>
    <scope>NUCLEOTIDE SEQUENCE [LARGE SCALE GENOMIC DNA]</scope>
</reference>
<evidence type="ECO:0000259" key="6">
    <source>
        <dbReference type="PROSITE" id="PS50863"/>
    </source>
</evidence>
<evidence type="ECO:0000256" key="1">
    <source>
        <dbReference type="ARBA" id="ARBA00004123"/>
    </source>
</evidence>
<dbReference type="EMBL" id="OZ075139">
    <property type="protein sequence ID" value="CAL5017672.1"/>
    <property type="molecule type" value="Genomic_DNA"/>
</dbReference>
<feature type="domain" description="TF-B3" evidence="6">
    <location>
        <begin position="305"/>
        <end position="401"/>
    </location>
</feature>
<comment type="subcellular location">
    <subcellularLocation>
        <location evidence="1">Nucleus</location>
    </subcellularLocation>
</comment>
<dbReference type="PROSITE" id="PS50863">
    <property type="entry name" value="B3"/>
    <property type="match status" value="2"/>
</dbReference>
<organism evidence="7 9">
    <name type="scientific">Urochloa decumbens</name>
    <dbReference type="NCBI Taxonomy" id="240449"/>
    <lineage>
        <taxon>Eukaryota</taxon>
        <taxon>Viridiplantae</taxon>
        <taxon>Streptophyta</taxon>
        <taxon>Embryophyta</taxon>
        <taxon>Tracheophyta</taxon>
        <taxon>Spermatophyta</taxon>
        <taxon>Magnoliopsida</taxon>
        <taxon>Liliopsida</taxon>
        <taxon>Poales</taxon>
        <taxon>Poaceae</taxon>
        <taxon>PACMAD clade</taxon>
        <taxon>Panicoideae</taxon>
        <taxon>Panicodae</taxon>
        <taxon>Paniceae</taxon>
        <taxon>Melinidinae</taxon>
        <taxon>Urochloa</taxon>
    </lineage>
</organism>
<dbReference type="Pfam" id="PF02362">
    <property type="entry name" value="B3"/>
    <property type="match status" value="3"/>
</dbReference>
<dbReference type="SMART" id="SM01019">
    <property type="entry name" value="B3"/>
    <property type="match status" value="3"/>
</dbReference>
<dbReference type="CDD" id="cd10017">
    <property type="entry name" value="B3_DNA"/>
    <property type="match status" value="2"/>
</dbReference>
<dbReference type="GO" id="GO:0003677">
    <property type="term" value="F:DNA binding"/>
    <property type="evidence" value="ECO:0007669"/>
    <property type="project" value="UniProtKB-KW"/>
</dbReference>
<evidence type="ECO:0000313" key="8">
    <source>
        <dbReference type="EMBL" id="CAL5028171.1"/>
    </source>
</evidence>
<gene>
    <name evidence="7" type="ORF">URODEC1_LOCUS73913</name>
    <name evidence="8" type="ORF">URODEC1_LOCUS79764</name>
</gene>
<dbReference type="InterPro" id="IPR039218">
    <property type="entry name" value="REM_fam"/>
</dbReference>
<evidence type="ECO:0000256" key="2">
    <source>
        <dbReference type="ARBA" id="ARBA00023015"/>
    </source>
</evidence>
<dbReference type="Gene3D" id="2.40.330.10">
    <property type="entry name" value="DNA-binding pseudobarrel domain"/>
    <property type="match status" value="3"/>
</dbReference>
<evidence type="ECO:0000313" key="9">
    <source>
        <dbReference type="Proteomes" id="UP001497457"/>
    </source>
</evidence>
<reference evidence="9" key="1">
    <citation type="submission" date="2024-06" db="EMBL/GenBank/DDBJ databases">
        <authorList>
            <person name="Ryan C."/>
        </authorList>
    </citation>
    <scope>NUCLEOTIDE SEQUENCE [LARGE SCALE GENOMIC DNA]</scope>
</reference>
<dbReference type="PANTHER" id="PTHR31674:SF86">
    <property type="entry name" value="B3 DOMAIN-CONTAINING PROTEIN OS04G0347400-RELATED"/>
    <property type="match status" value="1"/>
</dbReference>
<keyword evidence="3" id="KW-0238">DNA-binding</keyword>
<protein>
    <recommendedName>
        <fullName evidence="6">TF-B3 domain-containing protein</fullName>
    </recommendedName>
</protein>
<dbReference type="Proteomes" id="UP001497457">
    <property type="component" value="Chromosome 29rd"/>
</dbReference>
<dbReference type="EMBL" id="OZ075140">
    <property type="protein sequence ID" value="CAL5028171.1"/>
    <property type="molecule type" value="Genomic_DNA"/>
</dbReference>
<keyword evidence="2" id="KW-0805">Transcription regulation</keyword>
<name>A0ABC9CDQ6_9POAL</name>
<dbReference type="InterPro" id="IPR015300">
    <property type="entry name" value="DNA-bd_pseudobarrel_sf"/>
</dbReference>
<dbReference type="AlphaFoldDB" id="A0ABC9CDQ6"/>
<keyword evidence="9" id="KW-1185">Reference proteome</keyword>
<sequence>MASPGTGSHGVAAPARKHKHLRMLLPFTSDSLRIPDELAREIGSEDALVIVPNGRGVVKRVEVGRDGDGAFLGRGWPEFAGACGVGAGWFLVLRHHGGGVLTVNAFDATRCLRELATETPAVEAAMSITYASHRPQFMSVLQPDSMEKMLIPAKFVRSYISKGHMGNRVAILFGPLGKICQVQLKMNGPDTFFSDGWSQFLALHGITEANCLLLRHEGNITFTVKVFGANGCQIEYKQNGIRTQQISTLPYIERQQELPSGSIQKCKSKIDRLCSAEQKKPKASATSLNNDPFWKRSFYEIGPPSWIKKVMNTSTLKYHLNLAEDFCNAIGLPEHCTITLKTSTDSTKSWHLHCALYKHNSYRLTRGWKKFHEENSLKEGDVCTFNVSETTLWHVVITRCKEKMDQFCKQETLPASSRKRKSENGPRASLNKAAPKKLCIFEIGPPA</sequence>
<dbReference type="SUPFAM" id="SSF101936">
    <property type="entry name" value="DNA-binding pseudobarrel domain"/>
    <property type="match status" value="3"/>
</dbReference>
<keyword evidence="4" id="KW-0804">Transcription</keyword>
<evidence type="ECO:0000256" key="4">
    <source>
        <dbReference type="ARBA" id="ARBA00023163"/>
    </source>
</evidence>
<evidence type="ECO:0000256" key="5">
    <source>
        <dbReference type="ARBA" id="ARBA00023242"/>
    </source>
</evidence>
<keyword evidence="5" id="KW-0539">Nucleus</keyword>
<dbReference type="GO" id="GO:0005634">
    <property type="term" value="C:nucleus"/>
    <property type="evidence" value="ECO:0007669"/>
    <property type="project" value="UniProtKB-SubCell"/>
</dbReference>